<keyword evidence="2" id="KW-1185">Reference proteome</keyword>
<sequence>MHSCVRTMTSRPTEQIMNRNQSDDWRLPPIIAFLRRSLDRSEECYLTRLPVLVDEMVVSVGLNTGWERHVPVDLQQLAGSYDVLSDKSLADGRALLRRGVCKVWGRQTDINPHCSTGSPPMALFIRRPPSSPVPRLWRVGQRPVSLCHMTALATIRPERGWCSGSVFNRGSLGVRRMR</sequence>
<accession>A0A165I523</accession>
<dbReference type="Proteomes" id="UP000076842">
    <property type="component" value="Unassembled WGS sequence"/>
</dbReference>
<dbReference type="EMBL" id="KV423934">
    <property type="protein sequence ID" value="KZT60141.1"/>
    <property type="molecule type" value="Genomic_DNA"/>
</dbReference>
<protein>
    <submittedName>
        <fullName evidence="1">Uncharacterized protein</fullName>
    </submittedName>
</protein>
<reference evidence="1 2" key="1">
    <citation type="journal article" date="2016" name="Mol. Biol. Evol.">
        <title>Comparative Genomics of Early-Diverging Mushroom-Forming Fungi Provides Insights into the Origins of Lignocellulose Decay Capabilities.</title>
        <authorList>
            <person name="Nagy L.G."/>
            <person name="Riley R."/>
            <person name="Tritt A."/>
            <person name="Adam C."/>
            <person name="Daum C."/>
            <person name="Floudas D."/>
            <person name="Sun H."/>
            <person name="Yadav J.S."/>
            <person name="Pangilinan J."/>
            <person name="Larsson K.H."/>
            <person name="Matsuura K."/>
            <person name="Barry K."/>
            <person name="Labutti K."/>
            <person name="Kuo R."/>
            <person name="Ohm R.A."/>
            <person name="Bhattacharya S.S."/>
            <person name="Shirouzu T."/>
            <person name="Yoshinaga Y."/>
            <person name="Martin F.M."/>
            <person name="Grigoriev I.V."/>
            <person name="Hibbett D.S."/>
        </authorList>
    </citation>
    <scope>NUCLEOTIDE SEQUENCE [LARGE SCALE GENOMIC DNA]</scope>
    <source>
        <strain evidence="1 2">HHB12733</strain>
    </source>
</reference>
<gene>
    <name evidence="1" type="ORF">CALCODRAFT_151144</name>
</gene>
<evidence type="ECO:0000313" key="1">
    <source>
        <dbReference type="EMBL" id="KZT60141.1"/>
    </source>
</evidence>
<proteinExistence type="predicted"/>
<dbReference type="InParanoid" id="A0A165I523"/>
<organism evidence="1 2">
    <name type="scientific">Calocera cornea HHB12733</name>
    <dbReference type="NCBI Taxonomy" id="1353952"/>
    <lineage>
        <taxon>Eukaryota</taxon>
        <taxon>Fungi</taxon>
        <taxon>Dikarya</taxon>
        <taxon>Basidiomycota</taxon>
        <taxon>Agaricomycotina</taxon>
        <taxon>Dacrymycetes</taxon>
        <taxon>Dacrymycetales</taxon>
        <taxon>Dacrymycetaceae</taxon>
        <taxon>Calocera</taxon>
    </lineage>
</organism>
<name>A0A165I523_9BASI</name>
<dbReference type="AlphaFoldDB" id="A0A165I523"/>
<evidence type="ECO:0000313" key="2">
    <source>
        <dbReference type="Proteomes" id="UP000076842"/>
    </source>
</evidence>